<proteinExistence type="predicted"/>
<dbReference type="RefSeq" id="WP_025414771.1">
    <property type="nucleotide sequence ID" value="NZ_CP007130.1"/>
</dbReference>
<keyword evidence="2" id="KW-0614">Plasmid</keyword>
<keyword evidence="1" id="KW-0472">Membrane</keyword>
<reference evidence="2 3" key="1">
    <citation type="journal article" date="2014" name="Genome Announc.">
        <title>Genome Sequence and Methylome of Soil Bacterium Gemmatirosa kalamazoonensis KBS708T, a Member of the Rarely Cultivated Gemmatimonadetes Phylum.</title>
        <authorList>
            <person name="Debruyn J.M."/>
            <person name="Radosevich M."/>
            <person name="Wommack K.E."/>
            <person name="Polson S.W."/>
            <person name="Hauser L.J."/>
            <person name="Fawaz M.N."/>
            <person name="Korlach J."/>
            <person name="Tsai Y.C."/>
        </authorList>
    </citation>
    <scope>NUCLEOTIDE SEQUENCE [LARGE SCALE GENOMIC DNA]</scope>
    <source>
        <strain evidence="2 3">KBS708</strain>
        <plasmid evidence="3">Plasmid 2</plasmid>
    </source>
</reference>
<organism evidence="2 3">
    <name type="scientific">Gemmatirosa kalamazoonensis</name>
    <dbReference type="NCBI Taxonomy" id="861299"/>
    <lineage>
        <taxon>Bacteria</taxon>
        <taxon>Pseudomonadati</taxon>
        <taxon>Gemmatimonadota</taxon>
        <taxon>Gemmatimonadia</taxon>
        <taxon>Gemmatimonadales</taxon>
        <taxon>Gemmatimonadaceae</taxon>
        <taxon>Gemmatirosa</taxon>
    </lineage>
</organism>
<keyword evidence="1" id="KW-0812">Transmembrane</keyword>
<keyword evidence="1" id="KW-1133">Transmembrane helix</keyword>
<sequence length="62" mass="6624">MRAYLLVTGVIFGLIVVAHVWRMAAEAPRLASDPGFLALTVLSAVLCGWAIRLLLSGRRSSG</sequence>
<dbReference type="EMBL" id="CP007130">
    <property type="protein sequence ID" value="AHG93467.1"/>
    <property type="molecule type" value="Genomic_DNA"/>
</dbReference>
<keyword evidence="3" id="KW-1185">Reference proteome</keyword>
<geneLocation type="plasmid" evidence="2 3">
    <name>2</name>
</geneLocation>
<evidence type="ECO:0000256" key="1">
    <source>
        <dbReference type="SAM" id="Phobius"/>
    </source>
</evidence>
<dbReference type="KEGG" id="gba:J421_5932"/>
<feature type="transmembrane region" description="Helical" evidence="1">
    <location>
        <begin position="34"/>
        <end position="55"/>
    </location>
</feature>
<dbReference type="Proteomes" id="UP000019151">
    <property type="component" value="Plasmid 2"/>
</dbReference>
<evidence type="ECO:0000313" key="2">
    <source>
        <dbReference type="EMBL" id="AHG93467.1"/>
    </source>
</evidence>
<protein>
    <submittedName>
        <fullName evidence="2">Uncharacterized protein</fullName>
    </submittedName>
</protein>
<name>W0RSL8_9BACT</name>
<dbReference type="InParanoid" id="W0RSL8"/>
<dbReference type="HOGENOM" id="CLU_2897757_0_0_0"/>
<accession>W0RSL8</accession>
<dbReference type="AlphaFoldDB" id="W0RSL8"/>
<evidence type="ECO:0000313" key="3">
    <source>
        <dbReference type="Proteomes" id="UP000019151"/>
    </source>
</evidence>
<gene>
    <name evidence="2" type="ORF">J421_5932</name>
</gene>